<organism evidence="1 2">
    <name type="scientific">Serratia proteamaculans</name>
    <dbReference type="NCBI Taxonomy" id="28151"/>
    <lineage>
        <taxon>Bacteria</taxon>
        <taxon>Pseudomonadati</taxon>
        <taxon>Pseudomonadota</taxon>
        <taxon>Gammaproteobacteria</taxon>
        <taxon>Enterobacterales</taxon>
        <taxon>Yersiniaceae</taxon>
        <taxon>Serratia</taxon>
    </lineage>
</organism>
<evidence type="ECO:0000313" key="1">
    <source>
        <dbReference type="EMBL" id="MBI6183498.1"/>
    </source>
</evidence>
<sequence length="117" mass="13007">MLVTMSQKELNRIPVLQQVCDKLLTQSAAAKLLNLNVRQLQRVLVRYLSDGATGIASRKRGKPASAIVDNKRLGAVLKLAQVQQDELDRDGQSMPKRRAQARIQEQLRAINPVLANP</sequence>
<evidence type="ECO:0000313" key="2">
    <source>
        <dbReference type="Proteomes" id="UP000639004"/>
    </source>
</evidence>
<protein>
    <submittedName>
        <fullName evidence="1">Helix-turn-helix domain-containing protein</fullName>
    </submittedName>
</protein>
<proteinExistence type="predicted"/>
<accession>A0ABS0TYP6</accession>
<reference evidence="1 2" key="1">
    <citation type="submission" date="2020-12" db="EMBL/GenBank/DDBJ databases">
        <title>Enhanced detection system for hospital associated transmission using whole genome sequencing surveillance.</title>
        <authorList>
            <person name="Harrison L.H."/>
            <person name="Van Tyne D."/>
            <person name="Marsh J.W."/>
            <person name="Griffith M.P."/>
            <person name="Snyder D.J."/>
            <person name="Cooper V.S."/>
            <person name="Mustapha M."/>
        </authorList>
    </citation>
    <scope>NUCLEOTIDE SEQUENCE [LARGE SCALE GENOMIC DNA]</scope>
    <source>
        <strain evidence="1 2">SER00238</strain>
    </source>
</reference>
<gene>
    <name evidence="1" type="ORF">JEQ07_24265</name>
</gene>
<keyword evidence="2" id="KW-1185">Reference proteome</keyword>
<dbReference type="EMBL" id="JAEHSL010000038">
    <property type="protein sequence ID" value="MBI6183498.1"/>
    <property type="molecule type" value="Genomic_DNA"/>
</dbReference>
<dbReference type="Proteomes" id="UP000639004">
    <property type="component" value="Unassembled WGS sequence"/>
</dbReference>
<name>A0ABS0TYP6_SERPR</name>
<comment type="caution">
    <text evidence="1">The sequence shown here is derived from an EMBL/GenBank/DDBJ whole genome shotgun (WGS) entry which is preliminary data.</text>
</comment>